<dbReference type="Pfam" id="PF13414">
    <property type="entry name" value="TPR_11"/>
    <property type="match status" value="1"/>
</dbReference>
<dbReference type="AlphaFoldDB" id="A0A3E5BIE1"/>
<dbReference type="Gene3D" id="1.25.40.10">
    <property type="entry name" value="Tetratricopeptide repeat domain"/>
    <property type="match status" value="3"/>
</dbReference>
<dbReference type="InterPro" id="IPR051685">
    <property type="entry name" value="Ycf3/AcsC/BcsC/TPR_MFPF"/>
</dbReference>
<dbReference type="PANTHER" id="PTHR44943:SF8">
    <property type="entry name" value="TPR REPEAT-CONTAINING PROTEIN MJ0263"/>
    <property type="match status" value="1"/>
</dbReference>
<dbReference type="RefSeq" id="WP_044137280.1">
    <property type="nucleotide sequence ID" value="NZ_CABKRN010000001.1"/>
</dbReference>
<organism evidence="4 5">
    <name type="scientific">Bacteroides oleiciplenus</name>
    <dbReference type="NCBI Taxonomy" id="626931"/>
    <lineage>
        <taxon>Bacteria</taxon>
        <taxon>Pseudomonadati</taxon>
        <taxon>Bacteroidota</taxon>
        <taxon>Bacteroidia</taxon>
        <taxon>Bacteroidales</taxon>
        <taxon>Bacteroidaceae</taxon>
        <taxon>Bacteroides</taxon>
    </lineage>
</organism>
<proteinExistence type="predicted"/>
<keyword evidence="2" id="KW-0802">TPR repeat</keyword>
<feature type="signal peptide" evidence="3">
    <location>
        <begin position="1"/>
        <end position="35"/>
    </location>
</feature>
<evidence type="ECO:0000256" key="1">
    <source>
        <dbReference type="ARBA" id="ARBA00022737"/>
    </source>
</evidence>
<sequence>MEMKNRHNINFNFTFIMKRVLFSVILLLAAGFTFAQEKTVKEAKSIANEVNPDFNKAEQLINQALTNPETKDNAETWDVAGFIQKRSNEKQMENAYLRKPYDTLKVYNSALNMCKYYLKCDELAQVPNEKGKIKNKYRKANSAAIIAERPNLINGGIQYYNLEKNKEALDFFGTYIETAQSPMFEKENFLQTDTILPQIAYYASLAAAKMEDYPSVLKYAPYAQNDKEVGQYAMEFISTALKAQGDTVKWVASLKEGLQKYPQHSFFFGHLIDYYSNNNKYDEAMQFADGMLEKDPNNTFYLYVKGYLYHNMYTNLKNEKKDQEAADALNKAVEYYQKTTDIDPTYAEAYSNLGLIYCLQAQDFSEKASADVNDPKYKEDQATLKAFYEKAKPCYEKARELKPDQKDLWMNGLYRVYYNLDMGPEFEEIEKMVN</sequence>
<protein>
    <submittedName>
        <fullName evidence="4">Tetratricopeptide repeat protein</fullName>
    </submittedName>
</protein>
<evidence type="ECO:0000256" key="3">
    <source>
        <dbReference type="SAM" id="SignalP"/>
    </source>
</evidence>
<comment type="caution">
    <text evidence="4">The sequence shown here is derived from an EMBL/GenBank/DDBJ whole genome shotgun (WGS) entry which is preliminary data.</text>
</comment>
<name>A0A3E5BIE1_9BACE</name>
<dbReference type="InterPro" id="IPR011990">
    <property type="entry name" value="TPR-like_helical_dom_sf"/>
</dbReference>
<evidence type="ECO:0000256" key="2">
    <source>
        <dbReference type="ARBA" id="ARBA00022803"/>
    </source>
</evidence>
<accession>A0A3E5BIE1</accession>
<gene>
    <name evidence="4" type="ORF">DXB65_07550</name>
</gene>
<evidence type="ECO:0000313" key="4">
    <source>
        <dbReference type="EMBL" id="RGN37348.1"/>
    </source>
</evidence>
<dbReference type="EMBL" id="QSUL01000004">
    <property type="protein sequence ID" value="RGN37348.1"/>
    <property type="molecule type" value="Genomic_DNA"/>
</dbReference>
<dbReference type="PANTHER" id="PTHR44943">
    <property type="entry name" value="CELLULOSE SYNTHASE OPERON PROTEIN C"/>
    <property type="match status" value="1"/>
</dbReference>
<dbReference type="SUPFAM" id="SSF48439">
    <property type="entry name" value="Protein prenylyltransferase"/>
    <property type="match status" value="1"/>
</dbReference>
<reference evidence="4 5" key="1">
    <citation type="submission" date="2018-08" db="EMBL/GenBank/DDBJ databases">
        <title>A genome reference for cultivated species of the human gut microbiota.</title>
        <authorList>
            <person name="Zou Y."/>
            <person name="Xue W."/>
            <person name="Luo G."/>
        </authorList>
    </citation>
    <scope>NUCLEOTIDE SEQUENCE [LARGE SCALE GENOMIC DNA]</scope>
    <source>
        <strain evidence="4 5">OM05-15BH</strain>
    </source>
</reference>
<keyword evidence="1" id="KW-0677">Repeat</keyword>
<evidence type="ECO:0000313" key="5">
    <source>
        <dbReference type="Proteomes" id="UP000260983"/>
    </source>
</evidence>
<feature type="chain" id="PRO_5017740602" evidence="3">
    <location>
        <begin position="36"/>
        <end position="434"/>
    </location>
</feature>
<keyword evidence="3" id="KW-0732">Signal</keyword>
<dbReference type="Proteomes" id="UP000260983">
    <property type="component" value="Unassembled WGS sequence"/>
</dbReference>